<dbReference type="EMBL" id="JANPWB010000002">
    <property type="protein sequence ID" value="KAJ1210270.1"/>
    <property type="molecule type" value="Genomic_DNA"/>
</dbReference>
<accession>A0AAV7WD99</accession>
<organism evidence="1 2">
    <name type="scientific">Pleurodeles waltl</name>
    <name type="common">Iberian ribbed newt</name>
    <dbReference type="NCBI Taxonomy" id="8319"/>
    <lineage>
        <taxon>Eukaryota</taxon>
        <taxon>Metazoa</taxon>
        <taxon>Chordata</taxon>
        <taxon>Craniata</taxon>
        <taxon>Vertebrata</taxon>
        <taxon>Euteleostomi</taxon>
        <taxon>Amphibia</taxon>
        <taxon>Batrachia</taxon>
        <taxon>Caudata</taxon>
        <taxon>Salamandroidea</taxon>
        <taxon>Salamandridae</taxon>
        <taxon>Pleurodelinae</taxon>
        <taxon>Pleurodeles</taxon>
    </lineage>
</organism>
<name>A0AAV7WD99_PLEWA</name>
<dbReference type="AlphaFoldDB" id="A0AAV7WD99"/>
<sequence>MKLFGLTRNVLPLEAPDTVDHQLVYVEDCYNSLPDWGQDIHSLLQDVINLGDLARKDNVQIYGVLEESEKDRMIDYLTSFLPDLLHLQLRGLLSPGRHSLHPIIACALHNRHRSAIFSAAHCYTMSLFIDVSHNSFLADSPTVTNSKDQCFLALHLHLQWRSNKYSLMEADRMVLMINDATRAFRDPGELKLFLDSLDDPSIDMTDDGAAAPPPGVDSLPTENQSWDLKHREPNQAGFHRVVEVLHKDRHRNKSMLLLKQGEAAINANGEI</sequence>
<proteinExistence type="predicted"/>
<dbReference type="Proteomes" id="UP001066276">
    <property type="component" value="Chromosome 1_2"/>
</dbReference>
<keyword evidence="2" id="KW-1185">Reference proteome</keyword>
<reference evidence="1" key="1">
    <citation type="journal article" date="2022" name="bioRxiv">
        <title>Sequencing and chromosome-scale assembly of the giantPleurodeles waltlgenome.</title>
        <authorList>
            <person name="Brown T."/>
            <person name="Elewa A."/>
            <person name="Iarovenko S."/>
            <person name="Subramanian E."/>
            <person name="Araus A.J."/>
            <person name="Petzold A."/>
            <person name="Susuki M."/>
            <person name="Suzuki K.-i.T."/>
            <person name="Hayashi T."/>
            <person name="Toyoda A."/>
            <person name="Oliveira C."/>
            <person name="Osipova E."/>
            <person name="Leigh N.D."/>
            <person name="Simon A."/>
            <person name="Yun M.H."/>
        </authorList>
    </citation>
    <scope>NUCLEOTIDE SEQUENCE</scope>
    <source>
        <strain evidence="1">20211129_DDA</strain>
        <tissue evidence="1">Liver</tissue>
    </source>
</reference>
<evidence type="ECO:0000313" key="2">
    <source>
        <dbReference type="Proteomes" id="UP001066276"/>
    </source>
</evidence>
<protein>
    <submittedName>
        <fullName evidence="1">Uncharacterized protein</fullName>
    </submittedName>
</protein>
<gene>
    <name evidence="1" type="ORF">NDU88_005636</name>
</gene>
<evidence type="ECO:0000313" key="1">
    <source>
        <dbReference type="EMBL" id="KAJ1210270.1"/>
    </source>
</evidence>
<comment type="caution">
    <text evidence="1">The sequence shown here is derived from an EMBL/GenBank/DDBJ whole genome shotgun (WGS) entry which is preliminary data.</text>
</comment>